<dbReference type="GO" id="GO:0030234">
    <property type="term" value="F:enzyme regulator activity"/>
    <property type="evidence" value="ECO:0007669"/>
    <property type="project" value="UniProtKB-UniRule"/>
</dbReference>
<dbReference type="Gene3D" id="1.25.10.10">
    <property type="entry name" value="Leucine-rich Repeat Variant"/>
    <property type="match status" value="1"/>
</dbReference>
<reference evidence="10 11" key="1">
    <citation type="journal article" date="2023" name="Elife">
        <title>Identification of key yeast species and microbe-microbe interactions impacting larval growth of Drosophila in the wild.</title>
        <authorList>
            <person name="Mure A."/>
            <person name="Sugiura Y."/>
            <person name="Maeda R."/>
            <person name="Honda K."/>
            <person name="Sakurai N."/>
            <person name="Takahashi Y."/>
            <person name="Watada M."/>
            <person name="Katoh T."/>
            <person name="Gotoh A."/>
            <person name="Gotoh Y."/>
            <person name="Taniguchi I."/>
            <person name="Nakamura K."/>
            <person name="Hayashi T."/>
            <person name="Katayama T."/>
            <person name="Uemura T."/>
            <person name="Hattori Y."/>
        </authorList>
    </citation>
    <scope>NUCLEOTIDE SEQUENCE [LARGE SCALE GENOMIC DNA]</scope>
    <source>
        <strain evidence="10 11">KH-74</strain>
    </source>
</reference>
<dbReference type="InterPro" id="IPR040623">
    <property type="entry name" value="RPN2_C"/>
</dbReference>
<evidence type="ECO:0000256" key="5">
    <source>
        <dbReference type="ARBA" id="ARBA00022942"/>
    </source>
</evidence>
<dbReference type="GO" id="GO:0043161">
    <property type="term" value="P:proteasome-mediated ubiquitin-dependent protein catabolic process"/>
    <property type="evidence" value="ECO:0007669"/>
    <property type="project" value="TreeGrafter"/>
</dbReference>
<dbReference type="Pfam" id="PF13646">
    <property type="entry name" value="HEAT_2"/>
    <property type="match status" value="1"/>
</dbReference>
<dbReference type="GO" id="GO:0042176">
    <property type="term" value="P:regulation of protein catabolic process"/>
    <property type="evidence" value="ECO:0007669"/>
    <property type="project" value="UniProtKB-UniRule"/>
</dbReference>
<dbReference type="Pfam" id="PF01851">
    <property type="entry name" value="PC_rep"/>
    <property type="match status" value="1"/>
</dbReference>
<dbReference type="GO" id="GO:0005634">
    <property type="term" value="C:nucleus"/>
    <property type="evidence" value="ECO:0007669"/>
    <property type="project" value="TreeGrafter"/>
</dbReference>
<evidence type="ECO:0000256" key="1">
    <source>
        <dbReference type="ARBA" id="ARBA00002187"/>
    </source>
</evidence>
<feature type="compositionally biased region" description="Basic and acidic residues" evidence="7">
    <location>
        <begin position="816"/>
        <end position="856"/>
    </location>
</feature>
<dbReference type="SUPFAM" id="SSF48371">
    <property type="entry name" value="ARM repeat"/>
    <property type="match status" value="1"/>
</dbReference>
<evidence type="ECO:0000256" key="3">
    <source>
        <dbReference type="ARBA" id="ARBA00015684"/>
    </source>
</evidence>
<dbReference type="InterPro" id="IPR011989">
    <property type="entry name" value="ARM-like"/>
</dbReference>
<evidence type="ECO:0000259" key="8">
    <source>
        <dbReference type="Pfam" id="PF18004"/>
    </source>
</evidence>
<feature type="region of interest" description="Disordered" evidence="7">
    <location>
        <begin position="808"/>
        <end position="856"/>
    </location>
</feature>
<dbReference type="InterPro" id="IPR002015">
    <property type="entry name" value="Proteasome/cyclosome_rpt"/>
</dbReference>
<name>A0AAV5RXC5_MAUHU</name>
<sequence>MSVSTAAPFLALLNERDDDVKAYALQSINGIVDNQWAEVSNDLSNIEALYDDTSFSGRKIAALVVSKVYYNLGEYESAVTYALAAGDAFDINEKTQYVETIVSKSIEMYINQSTINYENPEEPIAISPELSSIFEKMLEKCVETSEFKLSLGIALEAYRLDIVETILKSRIANDTEANSLKLLNYVLTAASSTVSSSLFRTKILESLFALVISMKNVDYFTASKVVVNLNNHDLAIQLFESLRDGDAKNVAYQIAFDLVSSGSQGLLTSVITTLRERNFDPALLDILSGLPTCDYYNTFLHENKNIDIGLLNKTKSSMDGKFSIFHTAVSVANGFMHAGTTDNSFIKANLPWLGKAQNWAKFTATASLGVIHKGNLMDGQKVMGPYLPGSRSSSRYIKGGSLYGLGLLYAGFGKDVLPYLTRQIQDNSKNIGDEDVDVLLHGACLGAGLAAMGSSDDSVLESLKEVLYNDSADCGEAAALGMGLTMLGSGDADCNESMFEFAHMTQHGNIRRGLAMGLALLNYGCQENANELIYKSLDDDDAIIRYGGAFTIALAYVGTSNNKAVQKLLHVAVSDSDDDVRRAAVTALGFVLCRDYTTVPRIVELLSKSHNAHVRCGTAFALGISCAGKALDDALDVLEPLIKDPVDYVRQAAMIAQSMIMIQQTEKSNKRVADMNKNFLNVVSSKHQEGLAKFGACVAQGIMNAGGRNVTIQLENVETGTLDTKSIVGLVMFSQFWYWFPLSHFLSLSFTPTAVIAVRDADLAIPKFELNCFTKEGAFDYPKMYEQQASKEVEKVATAVLSTTARAKARAKKSKKDKDEKDAKDEKEVKDEKTTAKEENPKEQAENKDTEVAGDETTRIKYSAKPYKIGNLSRVLPQQSRYVSFVKNNRFVPVRKSKNTSGIIVISDSEPEKPIELIETIRERNNVDAPVPAPFTVADELDFDKL</sequence>
<dbReference type="GO" id="GO:0034515">
    <property type="term" value="C:proteasome storage granule"/>
    <property type="evidence" value="ECO:0007669"/>
    <property type="project" value="TreeGrafter"/>
</dbReference>
<dbReference type="InterPro" id="IPR048570">
    <property type="entry name" value="PSMD1_RPN2_N"/>
</dbReference>
<protein>
    <recommendedName>
        <fullName evidence="3 6">26S proteasome regulatory subunit RPN2</fullName>
    </recommendedName>
</protein>
<comment type="similarity">
    <text evidence="2 6">Belongs to the proteasome subunit S1 family.</text>
</comment>
<keyword evidence="4" id="KW-0677">Repeat</keyword>
<dbReference type="Pfam" id="PF18004">
    <property type="entry name" value="RPN2_C"/>
    <property type="match status" value="1"/>
</dbReference>
<feature type="domain" description="26S proteasome regulatory subunit RPN2 C-terminal" evidence="8">
    <location>
        <begin position="753"/>
        <end position="918"/>
    </location>
</feature>
<evidence type="ECO:0000256" key="7">
    <source>
        <dbReference type="SAM" id="MobiDB-lite"/>
    </source>
</evidence>
<dbReference type="FunFam" id="1.25.10.10:FF:000017">
    <property type="entry name" value="26S proteasome non-ATPase regulatory subunit 1"/>
    <property type="match status" value="1"/>
</dbReference>
<proteinExistence type="inferred from homology"/>
<dbReference type="PANTHER" id="PTHR10943">
    <property type="entry name" value="26S PROTEASOME NON-ATPASE REGULATORY SUBUNIT"/>
    <property type="match status" value="1"/>
</dbReference>
<accession>A0AAV5RXC5</accession>
<organism evidence="10 11">
    <name type="scientific">Maudiozyma humilis</name>
    <name type="common">Sour dough yeast</name>
    <name type="synonym">Kazachstania humilis</name>
    <dbReference type="NCBI Taxonomy" id="51915"/>
    <lineage>
        <taxon>Eukaryota</taxon>
        <taxon>Fungi</taxon>
        <taxon>Dikarya</taxon>
        <taxon>Ascomycota</taxon>
        <taxon>Saccharomycotina</taxon>
        <taxon>Saccharomycetes</taxon>
        <taxon>Saccharomycetales</taxon>
        <taxon>Saccharomycetaceae</taxon>
        <taxon>Maudiozyma</taxon>
    </lineage>
</organism>
<evidence type="ECO:0000313" key="10">
    <source>
        <dbReference type="EMBL" id="GMM55387.1"/>
    </source>
</evidence>
<dbReference type="GO" id="GO:0008540">
    <property type="term" value="C:proteasome regulatory particle, base subcomplex"/>
    <property type="evidence" value="ECO:0007669"/>
    <property type="project" value="UniProtKB-UniRule"/>
</dbReference>
<feature type="domain" description="26S proteasome non-ATPase regulatory subunit 1/RPN2 N-terminal" evidence="9">
    <location>
        <begin position="5"/>
        <end position="304"/>
    </location>
</feature>
<dbReference type="AlphaFoldDB" id="A0AAV5RXC5"/>
<evidence type="ECO:0000256" key="4">
    <source>
        <dbReference type="ARBA" id="ARBA00022737"/>
    </source>
</evidence>
<dbReference type="PANTHER" id="PTHR10943:SF2">
    <property type="entry name" value="26S PROTEASOME NON-ATPASE REGULATORY SUBUNIT 1"/>
    <property type="match status" value="1"/>
</dbReference>
<evidence type="ECO:0000259" key="9">
    <source>
        <dbReference type="Pfam" id="PF21505"/>
    </source>
</evidence>
<dbReference type="PIRSF" id="PIRSF015947">
    <property type="entry name" value="26S_Psome_Rpn2"/>
    <property type="match status" value="1"/>
</dbReference>
<evidence type="ECO:0000256" key="2">
    <source>
        <dbReference type="ARBA" id="ARBA00006308"/>
    </source>
</evidence>
<comment type="caution">
    <text evidence="10">The sequence shown here is derived from an EMBL/GenBank/DDBJ whole genome shotgun (WGS) entry which is preliminary data.</text>
</comment>
<dbReference type="EMBL" id="BTGD01000005">
    <property type="protein sequence ID" value="GMM55387.1"/>
    <property type="molecule type" value="Genomic_DNA"/>
</dbReference>
<evidence type="ECO:0000313" key="11">
    <source>
        <dbReference type="Proteomes" id="UP001377567"/>
    </source>
</evidence>
<keyword evidence="11" id="KW-1185">Reference proteome</keyword>
<dbReference type="InterPro" id="IPR016024">
    <property type="entry name" value="ARM-type_fold"/>
</dbReference>
<comment type="function">
    <text evidence="1 6">Acts as a regulatory subunit of the 26S proteasome which is involved in the ATP-dependent degradation of ubiquitinated proteins.</text>
</comment>
<evidence type="ECO:0000256" key="6">
    <source>
        <dbReference type="PIRNR" id="PIRNR015947"/>
    </source>
</evidence>
<dbReference type="Pfam" id="PF21505">
    <property type="entry name" value="RPN2_N"/>
    <property type="match status" value="1"/>
</dbReference>
<keyword evidence="5 6" id="KW-0647">Proteasome</keyword>
<gene>
    <name evidence="10" type="ORF">DAKH74_020030</name>
</gene>
<dbReference type="InterPro" id="IPR016642">
    <property type="entry name" value="26S_Psome_Rpn2"/>
</dbReference>
<dbReference type="Proteomes" id="UP001377567">
    <property type="component" value="Unassembled WGS sequence"/>
</dbReference>